<keyword evidence="3 9" id="KW-0813">Transport</keyword>
<dbReference type="Gene3D" id="1.50.40.10">
    <property type="entry name" value="Mitochondrial carrier domain"/>
    <property type="match status" value="1"/>
</dbReference>
<feature type="repeat" description="Solcar" evidence="8">
    <location>
        <begin position="1"/>
        <end position="79"/>
    </location>
</feature>
<dbReference type="InterPro" id="IPR023395">
    <property type="entry name" value="MCP_dom_sf"/>
</dbReference>
<evidence type="ECO:0000256" key="9">
    <source>
        <dbReference type="RuleBase" id="RU000488"/>
    </source>
</evidence>
<comment type="subcellular location">
    <subcellularLocation>
        <location evidence="1">Membrane</location>
        <topology evidence="1">Multi-pass membrane protein</topology>
    </subcellularLocation>
</comment>
<dbReference type="PANTHER" id="PTHR45683">
    <property type="entry name" value="MITOCHONDRIAL NICOTINAMIDE ADENINE DINUCLEOTIDE TRANSPORTER 1-RELATED-RELATED"/>
    <property type="match status" value="1"/>
</dbReference>
<gene>
    <name evidence="11" type="ORF">TTHERM_00474570</name>
</gene>
<keyword evidence="6 10" id="KW-1133">Transmembrane helix</keyword>
<organism evidence="11 12">
    <name type="scientific">Tetrahymena thermophila (strain SB210)</name>
    <dbReference type="NCBI Taxonomy" id="312017"/>
    <lineage>
        <taxon>Eukaryota</taxon>
        <taxon>Sar</taxon>
        <taxon>Alveolata</taxon>
        <taxon>Ciliophora</taxon>
        <taxon>Intramacronucleata</taxon>
        <taxon>Oligohymenophorea</taxon>
        <taxon>Hymenostomatida</taxon>
        <taxon>Tetrahymenina</taxon>
        <taxon>Tetrahymenidae</taxon>
        <taxon>Tetrahymena</taxon>
    </lineage>
</organism>
<dbReference type="InterPro" id="IPR018108">
    <property type="entry name" value="MCP_transmembrane"/>
</dbReference>
<evidence type="ECO:0000313" key="11">
    <source>
        <dbReference type="EMBL" id="EAS03696.2"/>
    </source>
</evidence>
<evidence type="ECO:0000256" key="2">
    <source>
        <dbReference type="ARBA" id="ARBA00006375"/>
    </source>
</evidence>
<dbReference type="GO" id="GO:0006862">
    <property type="term" value="P:nucleotide transport"/>
    <property type="evidence" value="ECO:0007669"/>
    <property type="project" value="InterPro"/>
</dbReference>
<evidence type="ECO:0000256" key="5">
    <source>
        <dbReference type="ARBA" id="ARBA00022737"/>
    </source>
</evidence>
<evidence type="ECO:0000256" key="3">
    <source>
        <dbReference type="ARBA" id="ARBA00022448"/>
    </source>
</evidence>
<proteinExistence type="inferred from homology"/>
<evidence type="ECO:0000256" key="7">
    <source>
        <dbReference type="ARBA" id="ARBA00023136"/>
    </source>
</evidence>
<dbReference type="Pfam" id="PF00153">
    <property type="entry name" value="Mito_carr"/>
    <property type="match status" value="3"/>
</dbReference>
<dbReference type="EMBL" id="GG662472">
    <property type="protein sequence ID" value="EAS03696.2"/>
    <property type="molecule type" value="Genomic_DNA"/>
</dbReference>
<dbReference type="Proteomes" id="UP000009168">
    <property type="component" value="Unassembled WGS sequence"/>
</dbReference>
<keyword evidence="7 8" id="KW-0472">Membrane</keyword>
<dbReference type="GO" id="GO:0016020">
    <property type="term" value="C:membrane"/>
    <property type="evidence" value="ECO:0007669"/>
    <property type="project" value="UniProtKB-SubCell"/>
</dbReference>
<evidence type="ECO:0000256" key="1">
    <source>
        <dbReference type="ARBA" id="ARBA00004141"/>
    </source>
</evidence>
<dbReference type="eggNOG" id="KOG0764">
    <property type="taxonomic scope" value="Eukaryota"/>
</dbReference>
<dbReference type="InterPro" id="IPR044712">
    <property type="entry name" value="SLC25A32-like"/>
</dbReference>
<dbReference type="AlphaFoldDB" id="I7LX37"/>
<dbReference type="KEGG" id="tet:TTHERM_00474570"/>
<dbReference type="SUPFAM" id="SSF103506">
    <property type="entry name" value="Mitochondrial carrier"/>
    <property type="match status" value="1"/>
</dbReference>
<protein>
    <submittedName>
        <fullName evidence="11">Carrier protein</fullName>
    </submittedName>
</protein>
<feature type="repeat" description="Solcar" evidence="8">
    <location>
        <begin position="174"/>
        <end position="257"/>
    </location>
</feature>
<reference evidence="12" key="1">
    <citation type="journal article" date="2006" name="PLoS Biol.">
        <title>Macronuclear genome sequence of the ciliate Tetrahymena thermophila, a model eukaryote.</title>
        <authorList>
            <person name="Eisen J.A."/>
            <person name="Coyne R.S."/>
            <person name="Wu M."/>
            <person name="Wu D."/>
            <person name="Thiagarajan M."/>
            <person name="Wortman J.R."/>
            <person name="Badger J.H."/>
            <person name="Ren Q."/>
            <person name="Amedeo P."/>
            <person name="Jones K.M."/>
            <person name="Tallon L.J."/>
            <person name="Delcher A.L."/>
            <person name="Salzberg S.L."/>
            <person name="Silva J.C."/>
            <person name="Haas B.J."/>
            <person name="Majoros W.H."/>
            <person name="Farzad M."/>
            <person name="Carlton J.M."/>
            <person name="Smith R.K. Jr."/>
            <person name="Garg J."/>
            <person name="Pearlman R.E."/>
            <person name="Karrer K.M."/>
            <person name="Sun L."/>
            <person name="Manning G."/>
            <person name="Elde N.C."/>
            <person name="Turkewitz A.P."/>
            <person name="Asai D.J."/>
            <person name="Wilkes D.E."/>
            <person name="Wang Y."/>
            <person name="Cai H."/>
            <person name="Collins K."/>
            <person name="Stewart B.A."/>
            <person name="Lee S.R."/>
            <person name="Wilamowska K."/>
            <person name="Weinberg Z."/>
            <person name="Ruzzo W.L."/>
            <person name="Wloga D."/>
            <person name="Gaertig J."/>
            <person name="Frankel J."/>
            <person name="Tsao C.-C."/>
            <person name="Gorovsky M.A."/>
            <person name="Keeling P.J."/>
            <person name="Waller R.F."/>
            <person name="Patron N.J."/>
            <person name="Cherry J.M."/>
            <person name="Stover N.A."/>
            <person name="Krieger C.J."/>
            <person name="del Toro C."/>
            <person name="Ryder H.F."/>
            <person name="Williamson S.C."/>
            <person name="Barbeau R.A."/>
            <person name="Hamilton E.P."/>
            <person name="Orias E."/>
        </authorList>
    </citation>
    <scope>NUCLEOTIDE SEQUENCE [LARGE SCALE GENOMIC DNA]</scope>
    <source>
        <strain evidence="12">SB210</strain>
    </source>
</reference>
<name>I7LX37_TETTS</name>
<evidence type="ECO:0000256" key="8">
    <source>
        <dbReference type="PROSITE-ProRule" id="PRU00282"/>
    </source>
</evidence>
<feature type="transmembrane region" description="Helical" evidence="10">
    <location>
        <begin position="179"/>
        <end position="200"/>
    </location>
</feature>
<evidence type="ECO:0000256" key="10">
    <source>
        <dbReference type="SAM" id="Phobius"/>
    </source>
</evidence>
<keyword evidence="12" id="KW-1185">Reference proteome</keyword>
<keyword evidence="4 8" id="KW-0812">Transmembrane</keyword>
<dbReference type="RefSeq" id="XP_001023941.2">
    <property type="nucleotide sequence ID" value="XM_001023941.2"/>
</dbReference>
<dbReference type="OrthoDB" id="425243at2759"/>
<comment type="similarity">
    <text evidence="2 9">Belongs to the mitochondrial carrier (TC 2.A.29) family.</text>
</comment>
<feature type="repeat" description="Solcar" evidence="8">
    <location>
        <begin position="85"/>
        <end position="166"/>
    </location>
</feature>
<feature type="transmembrane region" description="Helical" evidence="10">
    <location>
        <begin position="50"/>
        <end position="72"/>
    </location>
</feature>
<dbReference type="PROSITE" id="PS50920">
    <property type="entry name" value="SOLCAR"/>
    <property type="match status" value="3"/>
</dbReference>
<sequence length="263" mass="29113">MQDFHASLVASLASVVIFAPFDVARTKLNLNNQPLPQLLSNIYKTEGVKGFYRGLAMSATTTPLSVSLYLSLYSKAKNFMKSHCENNILSNIGASVATGVVCNTITNPLWLLKTRIQTSNKGLFQNASEIYYKDGLRGYYRGLGTSFLGLIHLAVYFPLYETLKDTLNSSYQDSTTQNILIASSVSKLISLIVSYPNTVLMTKIQTGMENISFYSLVQQTYQKQGLSGLFSGIKVEVGRSLPANALTFMLYESLKQKHILRLA</sequence>
<evidence type="ECO:0000313" key="12">
    <source>
        <dbReference type="Proteomes" id="UP000009168"/>
    </source>
</evidence>
<dbReference type="GeneID" id="7844285"/>
<feature type="transmembrane region" description="Helical" evidence="10">
    <location>
        <begin position="139"/>
        <end position="159"/>
    </location>
</feature>
<keyword evidence="5" id="KW-0677">Repeat</keyword>
<accession>I7LX37</accession>
<evidence type="ECO:0000256" key="6">
    <source>
        <dbReference type="ARBA" id="ARBA00022989"/>
    </source>
</evidence>
<evidence type="ECO:0000256" key="4">
    <source>
        <dbReference type="ARBA" id="ARBA00022692"/>
    </source>
</evidence>
<dbReference type="InParanoid" id="I7LX37"/>
<dbReference type="GO" id="GO:0055085">
    <property type="term" value="P:transmembrane transport"/>
    <property type="evidence" value="ECO:0007669"/>
    <property type="project" value="InterPro"/>
</dbReference>